<reference evidence="1 2" key="1">
    <citation type="submission" date="2023-07" db="EMBL/GenBank/DDBJ databases">
        <title>Sequencing the genomes of 1000 actinobacteria strains.</title>
        <authorList>
            <person name="Klenk H.-P."/>
        </authorList>
    </citation>
    <scope>NUCLEOTIDE SEQUENCE [LARGE SCALE GENOMIC DNA]</scope>
    <source>
        <strain evidence="1 2">DSM 45554</strain>
    </source>
</reference>
<evidence type="ECO:0000313" key="2">
    <source>
        <dbReference type="Proteomes" id="UP001183585"/>
    </source>
</evidence>
<sequence>MKDFTEESLRDQLELACSARGMSAAGARLVHHYSNAVFVLPALDAVVRINVGQTAPAIGITQEVTR</sequence>
<comment type="caution">
    <text evidence="1">The sequence shown here is derived from an EMBL/GenBank/DDBJ whole genome shotgun (WGS) entry which is preliminary data.</text>
</comment>
<gene>
    <name evidence="1" type="ORF">J2S48_000688</name>
</gene>
<protein>
    <submittedName>
        <fullName evidence="1">Uncharacterized protein</fullName>
    </submittedName>
</protein>
<evidence type="ECO:0000313" key="1">
    <source>
        <dbReference type="EMBL" id="MDR7381173.1"/>
    </source>
</evidence>
<proteinExistence type="predicted"/>
<organism evidence="1 2">
    <name type="scientific">Promicromonospora iranensis</name>
    <dbReference type="NCBI Taxonomy" id="1105144"/>
    <lineage>
        <taxon>Bacteria</taxon>
        <taxon>Bacillati</taxon>
        <taxon>Actinomycetota</taxon>
        <taxon>Actinomycetes</taxon>
        <taxon>Micrococcales</taxon>
        <taxon>Promicromonosporaceae</taxon>
        <taxon>Promicromonospora</taxon>
    </lineage>
</organism>
<keyword evidence="2" id="KW-1185">Reference proteome</keyword>
<name>A0ABU2CIL5_9MICO</name>
<dbReference type="RefSeq" id="WP_310242934.1">
    <property type="nucleotide sequence ID" value="NZ_JAVDYE010000001.1"/>
</dbReference>
<dbReference type="Proteomes" id="UP001183585">
    <property type="component" value="Unassembled WGS sequence"/>
</dbReference>
<accession>A0ABU2CIL5</accession>
<dbReference type="EMBL" id="JAVDYE010000001">
    <property type="protein sequence ID" value="MDR7381173.1"/>
    <property type="molecule type" value="Genomic_DNA"/>
</dbReference>